<protein>
    <submittedName>
        <fullName evidence="2">NADPH azoreductase</fullName>
    </submittedName>
</protein>
<dbReference type="InterPro" id="IPR005025">
    <property type="entry name" value="FMN_Rdtase-like_dom"/>
</dbReference>
<dbReference type="PANTHER" id="PTHR30543:SF21">
    <property type="entry name" value="NAD(P)H-DEPENDENT FMN REDUCTASE LOT6"/>
    <property type="match status" value="1"/>
</dbReference>
<dbReference type="Gene3D" id="3.40.50.360">
    <property type="match status" value="1"/>
</dbReference>
<dbReference type="EMBL" id="AP021858">
    <property type="protein sequence ID" value="BBO23911.1"/>
    <property type="molecule type" value="Genomic_DNA"/>
</dbReference>
<evidence type="ECO:0000313" key="3">
    <source>
        <dbReference type="Proteomes" id="UP000662873"/>
    </source>
</evidence>
<gene>
    <name evidence="2" type="ORF">NPRO_15060</name>
</gene>
<evidence type="ECO:0000259" key="1">
    <source>
        <dbReference type="Pfam" id="PF03358"/>
    </source>
</evidence>
<sequence>MRSQVIAFAGSLRKGSYNRCLIENSKRLAPGVMEFEHVFLDDVPLYNTDVETEKFPEAVVRLKEQIRAADGVLMAVPEHNFSFSAVLKNVTEWLSRPPRENSVLENKPVILQSASTSWSGGLRAQLQLHQTLNYFPVRLMRFPEVCVGNCATKFDDAGILIDEPTVKRIQTQLESFQQFMRGEG</sequence>
<accession>A0A809S9X3</accession>
<reference evidence="2" key="1">
    <citation type="journal article" name="DNA Res.">
        <title>The physiological potential of anammox bacteria as revealed by their core genome structure.</title>
        <authorList>
            <person name="Okubo T."/>
            <person name="Toyoda A."/>
            <person name="Fukuhara K."/>
            <person name="Uchiyama I."/>
            <person name="Harigaya Y."/>
            <person name="Kuroiwa M."/>
            <person name="Suzuki T."/>
            <person name="Murakami Y."/>
            <person name="Suwa Y."/>
            <person name="Takami H."/>
        </authorList>
    </citation>
    <scope>NUCLEOTIDE SEQUENCE</scope>
    <source>
        <strain evidence="2">317325-2</strain>
    </source>
</reference>
<dbReference type="Proteomes" id="UP000662873">
    <property type="component" value="Chromosome"/>
</dbReference>
<feature type="domain" description="NADPH-dependent FMN reductase-like" evidence="1">
    <location>
        <begin position="5"/>
        <end position="148"/>
    </location>
</feature>
<evidence type="ECO:0000313" key="2">
    <source>
        <dbReference type="EMBL" id="BBO23911.1"/>
    </source>
</evidence>
<proteinExistence type="predicted"/>
<name>A0A809S9X3_9BACT</name>
<dbReference type="PANTHER" id="PTHR30543">
    <property type="entry name" value="CHROMATE REDUCTASE"/>
    <property type="match status" value="1"/>
</dbReference>
<organism evidence="2 3">
    <name type="scientific">Candidatus Nitrosymbiomonas proteolyticus</name>
    <dbReference type="NCBI Taxonomy" id="2608984"/>
    <lineage>
        <taxon>Bacteria</taxon>
        <taxon>Bacillati</taxon>
        <taxon>Armatimonadota</taxon>
        <taxon>Armatimonadota incertae sedis</taxon>
        <taxon>Candidatus Nitrosymbiomonas</taxon>
    </lineage>
</organism>
<dbReference type="SUPFAM" id="SSF52218">
    <property type="entry name" value="Flavoproteins"/>
    <property type="match status" value="1"/>
</dbReference>
<dbReference type="GO" id="GO:0005829">
    <property type="term" value="C:cytosol"/>
    <property type="evidence" value="ECO:0007669"/>
    <property type="project" value="TreeGrafter"/>
</dbReference>
<dbReference type="AlphaFoldDB" id="A0A809S9X3"/>
<dbReference type="GO" id="GO:0016491">
    <property type="term" value="F:oxidoreductase activity"/>
    <property type="evidence" value="ECO:0007669"/>
    <property type="project" value="InterPro"/>
</dbReference>
<dbReference type="InterPro" id="IPR029039">
    <property type="entry name" value="Flavoprotein-like_sf"/>
</dbReference>
<dbReference type="GO" id="GO:0010181">
    <property type="term" value="F:FMN binding"/>
    <property type="evidence" value="ECO:0007669"/>
    <property type="project" value="TreeGrafter"/>
</dbReference>
<dbReference type="Pfam" id="PF03358">
    <property type="entry name" value="FMN_red"/>
    <property type="match status" value="1"/>
</dbReference>
<dbReference type="InterPro" id="IPR050712">
    <property type="entry name" value="NAD(P)H-dep_reductase"/>
</dbReference>
<dbReference type="KEGG" id="npy:NPRO_15060"/>